<keyword evidence="4" id="KW-1185">Reference proteome</keyword>
<comment type="caution">
    <text evidence="3">The sequence shown here is derived from an EMBL/GenBank/DDBJ whole genome shotgun (WGS) entry which is preliminary data.</text>
</comment>
<dbReference type="OrthoDB" id="49395at2759"/>
<dbReference type="GO" id="GO:0005815">
    <property type="term" value="C:microtubule organizing center"/>
    <property type="evidence" value="ECO:0007669"/>
    <property type="project" value="TreeGrafter"/>
</dbReference>
<dbReference type="GO" id="GO:0031122">
    <property type="term" value="P:cytoplasmic microtubule organization"/>
    <property type="evidence" value="ECO:0007669"/>
    <property type="project" value="TreeGrafter"/>
</dbReference>
<dbReference type="GO" id="GO:0030705">
    <property type="term" value="P:cytoskeleton-dependent intracellular transport"/>
    <property type="evidence" value="ECO:0007669"/>
    <property type="project" value="TreeGrafter"/>
</dbReference>
<evidence type="ECO:0008006" key="5">
    <source>
        <dbReference type="Google" id="ProtNLM"/>
    </source>
</evidence>
<dbReference type="CDD" id="cd22211">
    <property type="entry name" value="HkD_SF"/>
    <property type="match status" value="1"/>
</dbReference>
<organism evidence="3 4">
    <name type="scientific">Hypocrea atroviridis (strain ATCC 20476 / IMI 206040)</name>
    <name type="common">Trichoderma atroviride</name>
    <dbReference type="NCBI Taxonomy" id="452589"/>
    <lineage>
        <taxon>Eukaryota</taxon>
        <taxon>Fungi</taxon>
        <taxon>Dikarya</taxon>
        <taxon>Ascomycota</taxon>
        <taxon>Pezizomycotina</taxon>
        <taxon>Sordariomycetes</taxon>
        <taxon>Hypocreomycetidae</taxon>
        <taxon>Hypocreales</taxon>
        <taxon>Hypocreaceae</taxon>
        <taxon>Trichoderma</taxon>
    </lineage>
</organism>
<accession>G9NHN6</accession>
<dbReference type="Proteomes" id="UP000005426">
    <property type="component" value="Unassembled WGS sequence"/>
</dbReference>
<dbReference type="AlphaFoldDB" id="G9NHN6"/>
<dbReference type="OMA" id="DAKYRKC"/>
<keyword evidence="1" id="KW-0175">Coiled coil</keyword>
<dbReference type="PANTHER" id="PTHR18947:SF28">
    <property type="entry name" value="GIRDIN, ISOFORM A"/>
    <property type="match status" value="1"/>
</dbReference>
<dbReference type="PANTHER" id="PTHR18947">
    <property type="entry name" value="HOOK PROTEINS"/>
    <property type="match status" value="1"/>
</dbReference>
<feature type="compositionally biased region" description="Basic and acidic residues" evidence="2">
    <location>
        <begin position="635"/>
        <end position="644"/>
    </location>
</feature>
<evidence type="ECO:0000256" key="1">
    <source>
        <dbReference type="SAM" id="Coils"/>
    </source>
</evidence>
<dbReference type="SUPFAM" id="SSF116907">
    <property type="entry name" value="Hook domain"/>
    <property type="match status" value="1"/>
</dbReference>
<feature type="coiled-coil region" evidence="1">
    <location>
        <begin position="481"/>
        <end position="565"/>
    </location>
</feature>
<dbReference type="GeneID" id="25779110"/>
<evidence type="ECO:0000256" key="2">
    <source>
        <dbReference type="SAM" id="MobiDB-lite"/>
    </source>
</evidence>
<dbReference type="GO" id="GO:0005737">
    <property type="term" value="C:cytoplasm"/>
    <property type="evidence" value="ECO:0007669"/>
    <property type="project" value="TreeGrafter"/>
</dbReference>
<dbReference type="HOGENOM" id="CLU_013811_0_0_1"/>
<dbReference type="STRING" id="452589.G9NHN6"/>
<protein>
    <recommendedName>
        <fullName evidence="5">HOOK N-terminal domain-containing protein</fullName>
    </recommendedName>
</protein>
<gene>
    <name evidence="3" type="ORF">TRIATDRAFT_261481</name>
</gene>
<reference evidence="3 4" key="1">
    <citation type="journal article" date="2011" name="Genome Biol.">
        <title>Comparative genome sequence analysis underscores mycoparasitism as the ancestral life style of Trichoderma.</title>
        <authorList>
            <person name="Kubicek C.P."/>
            <person name="Herrera-Estrella A."/>
            <person name="Seidl-Seiboth V."/>
            <person name="Martinez D.A."/>
            <person name="Druzhinina I.S."/>
            <person name="Thon M."/>
            <person name="Zeilinger S."/>
            <person name="Casas-Flores S."/>
            <person name="Horwitz B.A."/>
            <person name="Mukherjee P.K."/>
            <person name="Mukherjee M."/>
            <person name="Kredics L."/>
            <person name="Alcaraz L.D."/>
            <person name="Aerts A."/>
            <person name="Antal Z."/>
            <person name="Atanasova L."/>
            <person name="Cervantes-Badillo M.G."/>
            <person name="Challacombe J."/>
            <person name="Chertkov O."/>
            <person name="McCluskey K."/>
            <person name="Coulpier F."/>
            <person name="Deshpande N."/>
            <person name="von Doehren H."/>
            <person name="Ebbole D.J."/>
            <person name="Esquivel-Naranjo E.U."/>
            <person name="Fekete E."/>
            <person name="Flipphi M."/>
            <person name="Glaser F."/>
            <person name="Gomez-Rodriguez E.Y."/>
            <person name="Gruber S."/>
            <person name="Han C."/>
            <person name="Henrissat B."/>
            <person name="Hermosa R."/>
            <person name="Hernandez-Onate M."/>
            <person name="Karaffa L."/>
            <person name="Kosti I."/>
            <person name="Le Crom S."/>
            <person name="Lindquist E."/>
            <person name="Lucas S."/>
            <person name="Luebeck M."/>
            <person name="Luebeck P.S."/>
            <person name="Margeot A."/>
            <person name="Metz B."/>
            <person name="Misra M."/>
            <person name="Nevalainen H."/>
            <person name="Omann M."/>
            <person name="Packer N."/>
            <person name="Perrone G."/>
            <person name="Uresti-Rivera E.E."/>
            <person name="Salamov A."/>
            <person name="Schmoll M."/>
            <person name="Seiboth B."/>
            <person name="Shapiro H."/>
            <person name="Sukno S."/>
            <person name="Tamayo-Ramos J.A."/>
            <person name="Tisch D."/>
            <person name="Wiest A."/>
            <person name="Wilkinson H.H."/>
            <person name="Zhang M."/>
            <person name="Coutinho P.M."/>
            <person name="Kenerley C.M."/>
            <person name="Monte E."/>
            <person name="Baker S.E."/>
            <person name="Grigoriev I.V."/>
        </authorList>
    </citation>
    <scope>NUCLEOTIDE SEQUENCE [LARGE SCALE GENOMIC DNA]</scope>
    <source>
        <strain evidence="4">ATCC 20476 / IMI 206040</strain>
    </source>
</reference>
<dbReference type="Gene3D" id="1.10.418.10">
    <property type="entry name" value="Calponin-like domain"/>
    <property type="match status" value="1"/>
</dbReference>
<dbReference type="eggNOG" id="ENOG502QQM8">
    <property type="taxonomic scope" value="Eukaryota"/>
</dbReference>
<feature type="coiled-coil region" evidence="1">
    <location>
        <begin position="266"/>
        <end position="403"/>
    </location>
</feature>
<proteinExistence type="predicted"/>
<sequence length="772" mass="88802">MPAYNQRAQTALLKAINRVFDLDRDADSLEGLANGITLGHILHELDPEFDPSHLESNSGIPKPLSNKRNIQAIYKGLFRFIRRQIPELSYQAKKFDYHAIAENPEPQGISQLLAVMVSAAAMGPGNQKYVPRIQNGLDRDTQAEIMQIIRAMQHDIANSKEDDDLDETIDAAMGARDIELLVEEQNAALRQQLDTMKKTLSDYITRLEHLQQSHEELTYDKEKNDRELEVLRKATQDGAHSAKTIKHLEEQVHEQMEIIARNEEVIRSSQKSVSQLESEVQRLGQKNIQADELRDQMAEWRHKAEEFEKKANMAERYKQKLESQQSLVREVQNLQYERAELQEQLRSLMEERERSDRTKKAEDELTKMITQSEQHLWDERNQKAQLLKDVTALQEELMRLQAQRTHDEHFIQDLQEQLQHNGGAGTVEEAELSETPTPFNLEDELLIASEGGPQANLPLEVSRLRAENELIRKTVGSPGDVSTLRRELEETRRQRERLQQNFNGLFEKYTIMSDNLQALMSESTDEGAEAFIKLRQELTRLELEFEQARKLINSLETQLGDKSRELLSAQTDLSAVQKDSIEALNELKNTDKLISTSLTSELERQREETSFITNERDALKSQLVDTLLANDKLRKESDENKDLNEAVSPTEADGSEAAKKATEKVEKLRARLIQRNQQLEQSEQERLELQTKLKAAQVGEGSAAQKAASDHIIKNLQRENALIATAWYDLTSRLQSNHVVLQRRHDAPKSWLNKQRQLVNGQLRQRDMLYLY</sequence>
<dbReference type="InterPro" id="IPR036872">
    <property type="entry name" value="CH_dom_sf"/>
</dbReference>
<dbReference type="KEGG" id="tatv:25779110"/>
<feature type="coiled-coil region" evidence="1">
    <location>
        <begin position="186"/>
        <end position="213"/>
    </location>
</feature>
<evidence type="ECO:0000313" key="3">
    <source>
        <dbReference type="EMBL" id="EHK50128.1"/>
    </source>
</evidence>
<feature type="region of interest" description="Disordered" evidence="2">
    <location>
        <begin position="635"/>
        <end position="661"/>
    </location>
</feature>
<dbReference type="GO" id="GO:0008017">
    <property type="term" value="F:microtubule binding"/>
    <property type="evidence" value="ECO:0007669"/>
    <property type="project" value="TreeGrafter"/>
</dbReference>
<dbReference type="EMBL" id="ABDG02000015">
    <property type="protein sequence ID" value="EHK50128.1"/>
    <property type="molecule type" value="Genomic_DNA"/>
</dbReference>
<evidence type="ECO:0000313" key="4">
    <source>
        <dbReference type="Proteomes" id="UP000005426"/>
    </source>
</evidence>
<name>G9NHN6_HYPAI</name>
<dbReference type="GO" id="GO:0051959">
    <property type="term" value="F:dynein light intermediate chain binding"/>
    <property type="evidence" value="ECO:0007669"/>
    <property type="project" value="TreeGrafter"/>
</dbReference>